<keyword evidence="3" id="KW-1185">Reference proteome</keyword>
<name>A0ABX7QML5_9GAMM</name>
<evidence type="ECO:0000313" key="3">
    <source>
        <dbReference type="Proteomes" id="UP000662770"/>
    </source>
</evidence>
<evidence type="ECO:0000313" key="2">
    <source>
        <dbReference type="EMBL" id="QSX32684.1"/>
    </source>
</evidence>
<protein>
    <recommendedName>
        <fullName evidence="4">O-antigen polysaccharide polymerase Wzy</fullName>
    </recommendedName>
</protein>
<feature type="transmembrane region" description="Helical" evidence="1">
    <location>
        <begin position="204"/>
        <end position="230"/>
    </location>
</feature>
<dbReference type="RefSeq" id="WP_207353925.1">
    <property type="nucleotide sequence ID" value="NZ_CP071503.1"/>
</dbReference>
<keyword evidence="1" id="KW-0472">Membrane</keyword>
<keyword evidence="1" id="KW-0812">Transmembrane</keyword>
<keyword evidence="1" id="KW-1133">Transmembrane helix</keyword>
<feature type="transmembrane region" description="Helical" evidence="1">
    <location>
        <begin position="118"/>
        <end position="142"/>
    </location>
</feature>
<feature type="transmembrane region" description="Helical" evidence="1">
    <location>
        <begin position="305"/>
        <end position="328"/>
    </location>
</feature>
<feature type="transmembrane region" description="Helical" evidence="1">
    <location>
        <begin position="90"/>
        <end position="106"/>
    </location>
</feature>
<sequence>MKYFSSEDRNINFLIPSLFFASLFFQNFNFLRIDVETQPIFSIFFAFIFFVINRHRFKLTKADVFLSFLILMILLRFFFDLAFPYSSVNYVAYFSYLIGPVVFIFIGRMDFFNGWSAIFLKVYISISFMIAIGYLFSINLIMNGYQNISDVFFLRHYGIDTSSVRGLSFLYAEPSYAATGFAVSLVCLRVFFYKSIISRFELQIYSFLLVLCILTTKSLMGLLVILILFVRKSYVVTLVKSFLVFVPIIYVFGEALLSFLASNIPRVKQIQQAVSSINYNVPISDVLVAASLAEPSSSTRFISNLIGLLGMITNPFGYGAGGISVFWIDMVERFHLYFLYHHFGFIKLFEEQGLLKAQTYLFNAAFDFGVFFLAIFLMFLFVIFKSQYKHSKFNRILGGGYGNSMHGVVFLVLLFVFFQGQITNIFMWFLLSILYKKNLYGIYGKS</sequence>
<feature type="transmembrane region" description="Helical" evidence="1">
    <location>
        <begin position="12"/>
        <end position="31"/>
    </location>
</feature>
<feature type="transmembrane region" description="Helical" evidence="1">
    <location>
        <begin position="64"/>
        <end position="84"/>
    </location>
</feature>
<feature type="transmembrane region" description="Helical" evidence="1">
    <location>
        <begin position="361"/>
        <end position="384"/>
    </location>
</feature>
<reference evidence="2 3" key="1">
    <citation type="submission" date="2021-03" db="EMBL/GenBank/DDBJ databases">
        <title>Novel species identification of genus Shewanella.</title>
        <authorList>
            <person name="Liu G."/>
            <person name="Zhang Q."/>
        </authorList>
    </citation>
    <scope>NUCLEOTIDE SEQUENCE [LARGE SCALE GENOMIC DNA]</scope>
    <source>
        <strain evidence="2 3">FJAT-51800</strain>
    </source>
</reference>
<feature type="transmembrane region" description="Helical" evidence="1">
    <location>
        <begin position="37"/>
        <end position="52"/>
    </location>
</feature>
<accession>A0ABX7QML5</accession>
<gene>
    <name evidence="2" type="ORF">JYB87_13110</name>
</gene>
<feature type="transmembrane region" description="Helical" evidence="1">
    <location>
        <begin position="404"/>
        <end position="431"/>
    </location>
</feature>
<feature type="transmembrane region" description="Helical" evidence="1">
    <location>
        <begin position="242"/>
        <end position="261"/>
    </location>
</feature>
<evidence type="ECO:0008006" key="4">
    <source>
        <dbReference type="Google" id="ProtNLM"/>
    </source>
</evidence>
<dbReference type="EMBL" id="CP071503">
    <property type="protein sequence ID" value="QSX32684.1"/>
    <property type="molecule type" value="Genomic_DNA"/>
</dbReference>
<evidence type="ECO:0000256" key="1">
    <source>
        <dbReference type="SAM" id="Phobius"/>
    </source>
</evidence>
<feature type="transmembrane region" description="Helical" evidence="1">
    <location>
        <begin position="175"/>
        <end position="192"/>
    </location>
</feature>
<organism evidence="2 3">
    <name type="scientific">Shewanella avicenniae</name>
    <dbReference type="NCBI Taxonomy" id="2814294"/>
    <lineage>
        <taxon>Bacteria</taxon>
        <taxon>Pseudomonadati</taxon>
        <taxon>Pseudomonadota</taxon>
        <taxon>Gammaproteobacteria</taxon>
        <taxon>Alteromonadales</taxon>
        <taxon>Shewanellaceae</taxon>
        <taxon>Shewanella</taxon>
    </lineage>
</organism>
<dbReference type="Proteomes" id="UP000662770">
    <property type="component" value="Chromosome"/>
</dbReference>
<proteinExistence type="predicted"/>